<dbReference type="AlphaFoldDB" id="A0A1E4QYD0"/>
<dbReference type="Proteomes" id="UP000094784">
    <property type="component" value="Unassembled WGS sequence"/>
</dbReference>
<dbReference type="EMBL" id="MECQ01000008">
    <property type="protein sequence ID" value="ODV53230.1"/>
    <property type="molecule type" value="Genomic_DNA"/>
</dbReference>
<proteinExistence type="predicted"/>
<sequence>MESLGTNRGVRKVSEKITEQGRTLIITETNNDKLNWGLIPDGTLHVDPVTGAMSVKLFGESTWVPVMIGGSGALEIAKDAILKYEVFTITNADNQDGTFSYTNTKGEERTGYIDPADGWMVFDLEEGTYVLNRNKLEIIVDDVMHRSVVSGGIREIDEERFAMVPVKTGSEVTVKFIQNFDAGSLYPRLFISETEPIAKEYGDLWMDLSEVIQ</sequence>
<evidence type="ECO:0000313" key="1">
    <source>
        <dbReference type="EMBL" id="ODV53230.1"/>
    </source>
</evidence>
<dbReference type="RefSeq" id="WP_069483474.1">
    <property type="nucleotide sequence ID" value="NZ_CP130331.1"/>
</dbReference>
<protein>
    <submittedName>
        <fullName evidence="1">Uncharacterized protein</fullName>
    </submittedName>
</protein>
<name>A0A1E4QYD0_9BACI</name>
<organism evidence="1 2">
    <name type="scientific">Lysinibacillus fusiformis</name>
    <dbReference type="NCBI Taxonomy" id="28031"/>
    <lineage>
        <taxon>Bacteria</taxon>
        <taxon>Bacillati</taxon>
        <taxon>Bacillota</taxon>
        <taxon>Bacilli</taxon>
        <taxon>Bacillales</taxon>
        <taxon>Bacillaceae</taxon>
        <taxon>Lysinibacillus</taxon>
    </lineage>
</organism>
<reference evidence="1 2" key="1">
    <citation type="submission" date="2016-09" db="EMBL/GenBank/DDBJ databases">
        <title>Draft genome sequence of the soil isolate, Lysinibacillus fusiformis M5, a potential hypoxanthine producer.</title>
        <authorList>
            <person name="Gallegos-Monterrosa R."/>
            <person name="Maroti G."/>
            <person name="Balint B."/>
            <person name="Kovacs A.T."/>
        </authorList>
    </citation>
    <scope>NUCLEOTIDE SEQUENCE [LARGE SCALE GENOMIC DNA]</scope>
    <source>
        <strain evidence="1 2">M5</strain>
    </source>
</reference>
<evidence type="ECO:0000313" key="2">
    <source>
        <dbReference type="Proteomes" id="UP000094784"/>
    </source>
</evidence>
<accession>A0A1E4QYD0</accession>
<gene>
    <name evidence="1" type="ORF">BG258_23290</name>
</gene>
<comment type="caution">
    <text evidence="1">The sequence shown here is derived from an EMBL/GenBank/DDBJ whole genome shotgun (WGS) entry which is preliminary data.</text>
</comment>